<evidence type="ECO:0000313" key="3">
    <source>
        <dbReference type="EMBL" id="KAK9816685.1"/>
    </source>
</evidence>
<keyword evidence="1" id="KW-1015">Disulfide bond</keyword>
<proteinExistence type="predicted"/>
<evidence type="ECO:0000256" key="1">
    <source>
        <dbReference type="ARBA" id="ARBA00023157"/>
    </source>
</evidence>
<organism evidence="3 4">
    <name type="scientific">[Myrmecia] bisecta</name>
    <dbReference type="NCBI Taxonomy" id="41462"/>
    <lineage>
        <taxon>Eukaryota</taxon>
        <taxon>Viridiplantae</taxon>
        <taxon>Chlorophyta</taxon>
        <taxon>core chlorophytes</taxon>
        <taxon>Trebouxiophyceae</taxon>
        <taxon>Trebouxiales</taxon>
        <taxon>Trebouxiaceae</taxon>
        <taxon>Myrmecia</taxon>
    </lineage>
</organism>
<name>A0AAW1Q3V6_9CHLO</name>
<dbReference type="PANTHER" id="PTHR46115">
    <property type="entry name" value="THIOREDOXIN-LIKE PROTEIN 1"/>
    <property type="match status" value="1"/>
</dbReference>
<reference evidence="3 4" key="1">
    <citation type="journal article" date="2024" name="Nat. Commun.">
        <title>Phylogenomics reveals the evolutionary origins of lichenization in chlorophyte algae.</title>
        <authorList>
            <person name="Puginier C."/>
            <person name="Libourel C."/>
            <person name="Otte J."/>
            <person name="Skaloud P."/>
            <person name="Haon M."/>
            <person name="Grisel S."/>
            <person name="Petersen M."/>
            <person name="Berrin J.G."/>
            <person name="Delaux P.M."/>
            <person name="Dal Grande F."/>
            <person name="Keller J."/>
        </authorList>
    </citation>
    <scope>NUCLEOTIDE SEQUENCE [LARGE SCALE GENOMIC DNA]</scope>
    <source>
        <strain evidence="3 4">SAG 2043</strain>
    </source>
</reference>
<dbReference type="FunFam" id="3.40.30.10:FF:000245">
    <property type="entry name" value="Thioredoxin"/>
    <property type="match status" value="1"/>
</dbReference>
<dbReference type="InterPro" id="IPR036249">
    <property type="entry name" value="Thioredoxin-like_sf"/>
</dbReference>
<dbReference type="EMBL" id="JALJOR010000005">
    <property type="protein sequence ID" value="KAK9816685.1"/>
    <property type="molecule type" value="Genomic_DNA"/>
</dbReference>
<accession>A0AAW1Q3V6</accession>
<dbReference type="CDD" id="cd02947">
    <property type="entry name" value="TRX_family"/>
    <property type="match status" value="1"/>
</dbReference>
<sequence>MLRTVVPLLRPASTFLSTSHQTCRLLSAAGASKVVELANDEDFSKAVSATKDAGLAVVDFTAKWCGPCKMMAPIYDAMSRQYDGVTFYKADIDQEPLTKSVEAHGVASVPTFAFFKGGKKVAAFSGADPNQLKRTLDDLS</sequence>
<dbReference type="PRINTS" id="PR00421">
    <property type="entry name" value="THIOREDOXIN"/>
</dbReference>
<dbReference type="PROSITE" id="PS00194">
    <property type="entry name" value="THIOREDOXIN_1"/>
    <property type="match status" value="1"/>
</dbReference>
<dbReference type="InterPro" id="IPR017937">
    <property type="entry name" value="Thioredoxin_CS"/>
</dbReference>
<dbReference type="SUPFAM" id="SSF52833">
    <property type="entry name" value="Thioredoxin-like"/>
    <property type="match status" value="1"/>
</dbReference>
<evidence type="ECO:0000313" key="4">
    <source>
        <dbReference type="Proteomes" id="UP001489004"/>
    </source>
</evidence>
<gene>
    <name evidence="3" type="ORF">WJX72_003682</name>
</gene>
<feature type="domain" description="Thioredoxin" evidence="2">
    <location>
        <begin position="23"/>
        <end position="140"/>
    </location>
</feature>
<comment type="caution">
    <text evidence="3">The sequence shown here is derived from an EMBL/GenBank/DDBJ whole genome shotgun (WGS) entry which is preliminary data.</text>
</comment>
<evidence type="ECO:0000259" key="2">
    <source>
        <dbReference type="PROSITE" id="PS51352"/>
    </source>
</evidence>
<dbReference type="Proteomes" id="UP001489004">
    <property type="component" value="Unassembled WGS sequence"/>
</dbReference>
<dbReference type="Gene3D" id="3.40.30.10">
    <property type="entry name" value="Glutaredoxin"/>
    <property type="match status" value="1"/>
</dbReference>
<dbReference type="InterPro" id="IPR013766">
    <property type="entry name" value="Thioredoxin_domain"/>
</dbReference>
<dbReference type="PROSITE" id="PS51352">
    <property type="entry name" value="THIOREDOXIN_2"/>
    <property type="match status" value="1"/>
</dbReference>
<dbReference type="AlphaFoldDB" id="A0AAW1Q3V6"/>
<keyword evidence="4" id="KW-1185">Reference proteome</keyword>
<dbReference type="Pfam" id="PF00085">
    <property type="entry name" value="Thioredoxin"/>
    <property type="match status" value="1"/>
</dbReference>
<protein>
    <recommendedName>
        <fullName evidence="2">Thioredoxin domain-containing protein</fullName>
    </recommendedName>
</protein>